<dbReference type="SUPFAM" id="SSF56112">
    <property type="entry name" value="Protein kinase-like (PK-like)"/>
    <property type="match status" value="1"/>
</dbReference>
<evidence type="ECO:0000313" key="1">
    <source>
        <dbReference type="EMBL" id="PZW34472.1"/>
    </source>
</evidence>
<dbReference type="InterPro" id="IPR011009">
    <property type="entry name" value="Kinase-like_dom_sf"/>
</dbReference>
<proteinExistence type="predicted"/>
<organism evidence="1 2">
    <name type="scientific">Thermosporothrix hazakensis</name>
    <dbReference type="NCBI Taxonomy" id="644383"/>
    <lineage>
        <taxon>Bacteria</taxon>
        <taxon>Bacillati</taxon>
        <taxon>Chloroflexota</taxon>
        <taxon>Ktedonobacteria</taxon>
        <taxon>Ktedonobacterales</taxon>
        <taxon>Thermosporotrichaceae</taxon>
        <taxon>Thermosporothrix</taxon>
    </lineage>
</organism>
<protein>
    <submittedName>
        <fullName evidence="1">Uncharacterized protein</fullName>
    </submittedName>
</protein>
<dbReference type="Proteomes" id="UP000248806">
    <property type="component" value="Unassembled WGS sequence"/>
</dbReference>
<sequence length="89" mass="10564">MIDWDGACIGDAAFDLVTLLFFLYDDERLRALLWRVLLERLSVPALSVYVAHMILRQVDWSIRFYDRLTVERFLHRGYAILSTLTYTYT</sequence>
<gene>
    <name evidence="1" type="ORF">EI42_01309</name>
</gene>
<dbReference type="AlphaFoldDB" id="A0A326UBQ7"/>
<comment type="caution">
    <text evidence="1">The sequence shown here is derived from an EMBL/GenBank/DDBJ whole genome shotgun (WGS) entry which is preliminary data.</text>
</comment>
<dbReference type="EMBL" id="QKUF01000002">
    <property type="protein sequence ID" value="PZW34472.1"/>
    <property type="molecule type" value="Genomic_DNA"/>
</dbReference>
<accession>A0A326UBQ7</accession>
<reference evidence="1 2" key="1">
    <citation type="submission" date="2018-06" db="EMBL/GenBank/DDBJ databases">
        <title>Genomic Encyclopedia of Archaeal and Bacterial Type Strains, Phase II (KMG-II): from individual species to whole genera.</title>
        <authorList>
            <person name="Goeker M."/>
        </authorList>
    </citation>
    <scope>NUCLEOTIDE SEQUENCE [LARGE SCALE GENOMIC DNA]</scope>
    <source>
        <strain evidence="1 2">ATCC BAA-1881</strain>
    </source>
</reference>
<dbReference type="Gene3D" id="3.90.1200.10">
    <property type="match status" value="1"/>
</dbReference>
<evidence type="ECO:0000313" key="2">
    <source>
        <dbReference type="Proteomes" id="UP000248806"/>
    </source>
</evidence>
<dbReference type="RefSeq" id="WP_170142410.1">
    <property type="nucleotide sequence ID" value="NZ_BIFX01000001.1"/>
</dbReference>
<name>A0A326UBQ7_THEHA</name>
<keyword evidence="2" id="KW-1185">Reference proteome</keyword>